<name>A0A8C5Z5Y6_MARMA</name>
<reference evidence="1" key="1">
    <citation type="submission" date="2025-08" db="UniProtKB">
        <authorList>
            <consortium name="Ensembl"/>
        </authorList>
    </citation>
    <scope>IDENTIFICATION</scope>
</reference>
<accession>A0A8C5Z5Y6</accession>
<dbReference type="Proteomes" id="UP000694407">
    <property type="component" value="Unplaced"/>
</dbReference>
<organism evidence="1 2">
    <name type="scientific">Marmota marmota marmota</name>
    <name type="common">Alpine marmot</name>
    <dbReference type="NCBI Taxonomy" id="9994"/>
    <lineage>
        <taxon>Eukaryota</taxon>
        <taxon>Metazoa</taxon>
        <taxon>Chordata</taxon>
        <taxon>Craniata</taxon>
        <taxon>Vertebrata</taxon>
        <taxon>Euteleostomi</taxon>
        <taxon>Mammalia</taxon>
        <taxon>Eutheria</taxon>
        <taxon>Euarchontoglires</taxon>
        <taxon>Glires</taxon>
        <taxon>Rodentia</taxon>
        <taxon>Sciuromorpha</taxon>
        <taxon>Sciuridae</taxon>
        <taxon>Xerinae</taxon>
        <taxon>Marmotini</taxon>
        <taxon>Marmota</taxon>
    </lineage>
</organism>
<evidence type="ECO:0000313" key="1">
    <source>
        <dbReference type="Ensembl" id="ENSMMMP00000008108.1"/>
    </source>
</evidence>
<dbReference type="GeneTree" id="ENSGT00910000148484"/>
<protein>
    <submittedName>
        <fullName evidence="1">Uncharacterized protein</fullName>
    </submittedName>
</protein>
<evidence type="ECO:0000313" key="2">
    <source>
        <dbReference type="Proteomes" id="UP000694407"/>
    </source>
</evidence>
<keyword evidence="2" id="KW-1185">Reference proteome</keyword>
<reference evidence="1" key="2">
    <citation type="submission" date="2025-09" db="UniProtKB">
        <authorList>
            <consortium name="Ensembl"/>
        </authorList>
    </citation>
    <scope>IDENTIFICATION</scope>
</reference>
<dbReference type="AlphaFoldDB" id="A0A8C5Z5Y6"/>
<proteinExistence type="predicted"/>
<dbReference type="Ensembl" id="ENSMMMT00000009244.1">
    <property type="protein sequence ID" value="ENSMMMP00000008108.1"/>
    <property type="gene ID" value="ENSMMMG00000007277.1"/>
</dbReference>
<sequence length="170" mass="18597">MEARGLLAFVDDRRCLSGSLPVPVPAEGPAAEAASGSSKPFSSAHRHLSRKNGLSKLCQSRIALSGNDFLSDHYGHQPRSLEMWSHCFPQEACCQWRKVGLWESSLAEAWPSTFLLPLAFLLGASGTQWTSPPCDTLCFKARLEQSVVLTRSGQGYCLRLGHIPRKVLAC</sequence>